<sequence length="215" mass="24610">MKRFALNITIMFYVFALSFDVKANELIVDYKSFYSHARKINNDEMNALQFAFGFININSKKLCSIESARISTEKQQLPLEVSKENRFTIPVERALRLADAKVVLSLTEAVNICDMSVQLETKPEFLKIKYSAQELETLFTQYEAFFDDMGGFLSFMMPSVKGLNIYFKDQNLVKDLEHGLRVENGVLLVQQSQFVSLASIELPNKPVRITAHTVK</sequence>
<accession>A0ABU2ZRN6</accession>
<name>A0ABU2ZRN6_9ALTE</name>
<proteinExistence type="predicted"/>
<evidence type="ECO:0000313" key="1">
    <source>
        <dbReference type="EMBL" id="MDT0594259.1"/>
    </source>
</evidence>
<comment type="caution">
    <text evidence="1">The sequence shown here is derived from an EMBL/GenBank/DDBJ whole genome shotgun (WGS) entry which is preliminary data.</text>
</comment>
<protein>
    <submittedName>
        <fullName evidence="1">DUF2987 domain-containing protein</fullName>
    </submittedName>
</protein>
<dbReference type="Pfam" id="PF11205">
    <property type="entry name" value="DUF2987"/>
    <property type="match status" value="1"/>
</dbReference>
<dbReference type="RefSeq" id="WP_311367739.1">
    <property type="nucleotide sequence ID" value="NZ_JAVRHX010000001.1"/>
</dbReference>
<organism evidence="1 2">
    <name type="scientific">Glaciecola petra</name>
    <dbReference type="NCBI Taxonomy" id="3075602"/>
    <lineage>
        <taxon>Bacteria</taxon>
        <taxon>Pseudomonadati</taxon>
        <taxon>Pseudomonadota</taxon>
        <taxon>Gammaproteobacteria</taxon>
        <taxon>Alteromonadales</taxon>
        <taxon>Alteromonadaceae</taxon>
        <taxon>Glaciecola</taxon>
    </lineage>
</organism>
<keyword evidence="2" id="KW-1185">Reference proteome</keyword>
<gene>
    <name evidence="1" type="ORF">RM552_05330</name>
</gene>
<reference evidence="1 2" key="1">
    <citation type="submission" date="2023-09" db="EMBL/GenBank/DDBJ databases">
        <authorList>
            <person name="Rey-Velasco X."/>
        </authorList>
    </citation>
    <scope>NUCLEOTIDE SEQUENCE [LARGE SCALE GENOMIC DNA]</scope>
    <source>
        <strain evidence="1 2">P117</strain>
    </source>
</reference>
<dbReference type="InterPro" id="IPR021370">
    <property type="entry name" value="DUF2987"/>
</dbReference>
<dbReference type="EMBL" id="JAVRHX010000001">
    <property type="protein sequence ID" value="MDT0594259.1"/>
    <property type="molecule type" value="Genomic_DNA"/>
</dbReference>
<dbReference type="Proteomes" id="UP001253545">
    <property type="component" value="Unassembled WGS sequence"/>
</dbReference>
<evidence type="ECO:0000313" key="2">
    <source>
        <dbReference type="Proteomes" id="UP001253545"/>
    </source>
</evidence>